<comment type="caution">
    <text evidence="4">The sequence shown here is derived from an EMBL/GenBank/DDBJ whole genome shotgun (WGS) entry which is preliminary data.</text>
</comment>
<dbReference type="Pfam" id="PF00501">
    <property type="entry name" value="AMP-binding"/>
    <property type="match status" value="1"/>
</dbReference>
<protein>
    <submittedName>
        <fullName evidence="4">Feruloyl-CoA synthase</fullName>
    </submittedName>
</protein>
<dbReference type="OrthoDB" id="9803968at2"/>
<feature type="domain" description="AMP-dependent synthetase/ligase" evidence="3">
    <location>
        <begin position="57"/>
        <end position="434"/>
    </location>
</feature>
<dbReference type="GO" id="GO:0016020">
    <property type="term" value="C:membrane"/>
    <property type="evidence" value="ECO:0007669"/>
    <property type="project" value="TreeGrafter"/>
</dbReference>
<gene>
    <name evidence="4" type="ORF">FIV46_12305</name>
</gene>
<organism evidence="4 5">
    <name type="scientific">Emcibacter nanhaiensis</name>
    <dbReference type="NCBI Taxonomy" id="1505037"/>
    <lineage>
        <taxon>Bacteria</taxon>
        <taxon>Pseudomonadati</taxon>
        <taxon>Pseudomonadota</taxon>
        <taxon>Alphaproteobacteria</taxon>
        <taxon>Emcibacterales</taxon>
        <taxon>Emcibacteraceae</taxon>
        <taxon>Emcibacter</taxon>
    </lineage>
</organism>
<name>A0A501PG80_9PROT</name>
<evidence type="ECO:0000256" key="1">
    <source>
        <dbReference type="ARBA" id="ARBA00022741"/>
    </source>
</evidence>
<dbReference type="Proteomes" id="UP000319148">
    <property type="component" value="Unassembled WGS sequence"/>
</dbReference>
<dbReference type="PANTHER" id="PTHR43272">
    <property type="entry name" value="LONG-CHAIN-FATTY-ACID--COA LIGASE"/>
    <property type="match status" value="1"/>
</dbReference>
<dbReference type="Gene3D" id="3.40.50.12780">
    <property type="entry name" value="N-terminal domain of ligase-like"/>
    <property type="match status" value="1"/>
</dbReference>
<keyword evidence="5" id="KW-1185">Reference proteome</keyword>
<dbReference type="InterPro" id="IPR042099">
    <property type="entry name" value="ANL_N_sf"/>
</dbReference>
<dbReference type="EMBL" id="VFIY01000015">
    <property type="protein sequence ID" value="TPD59012.1"/>
    <property type="molecule type" value="Genomic_DNA"/>
</dbReference>
<evidence type="ECO:0000313" key="5">
    <source>
        <dbReference type="Proteomes" id="UP000319148"/>
    </source>
</evidence>
<dbReference type="GO" id="GO:0004467">
    <property type="term" value="F:long-chain fatty acid-CoA ligase activity"/>
    <property type="evidence" value="ECO:0007669"/>
    <property type="project" value="TreeGrafter"/>
</dbReference>
<dbReference type="InterPro" id="IPR020845">
    <property type="entry name" value="AMP-binding_CS"/>
</dbReference>
<evidence type="ECO:0000256" key="2">
    <source>
        <dbReference type="ARBA" id="ARBA00022840"/>
    </source>
</evidence>
<dbReference type="PROSITE" id="PS00455">
    <property type="entry name" value="AMP_BINDING"/>
    <property type="match status" value="1"/>
</dbReference>
<sequence length="623" mass="68894">MAESKQKEQSWRDAPVREVAVWEPKINVRYAEDGTIYIKQEKPLPEGPARIMEPLVHFAETTPDRLFLADRKGGGDWRKLTYGEALKKVRSLGQFILDQGLTADRPILILSGNDLEHALLGLAAAYVGVPYAPVSTAYSNPKTEYKRLKEIVPPLNPGMIFAAEKAPYAGAIEAIATPDVKLLHVDSKNADGVDFEDACNTPPTDAVDEAFANVTKDTIVKFLFTSGSTGTPKAVINTNGMVSAGQMMNQETFLFMKEEPIVVLDWAPWNHTAGGNKVFYMVMFNGGTLYIDDGRPTPQDIHKTIRNLEEVSPTWYFNLPKGFEMLLDHMKTHPEFCQKFYKNLKMLWYAGAKISQHTWNTLEETAVATIGKRILIGSGLGATETSPPALFCTWAMEESGNMGLPCNGVELKLVPMEGKLDARVRGPNIMPGYYKNPEATKKAFDEEGFYCFGDALKPWDPDDFSKGFMFDGRTAENFKLNTGTWVTTGILRDKIVDHFEEAIKDLAITGADRDFLGALVFPNFEVLRKIAGRADASPADLVEDPTVRSYFQDHLDSLAAKNTGSSTLVKRILLVDTPPSPVHNEVTDKGSVNQRAVLANRADLVEEIYAGSPRLIEISGGKK</sequence>
<proteinExistence type="predicted"/>
<dbReference type="GO" id="GO:0005524">
    <property type="term" value="F:ATP binding"/>
    <property type="evidence" value="ECO:0007669"/>
    <property type="project" value="UniProtKB-KW"/>
</dbReference>
<evidence type="ECO:0000313" key="4">
    <source>
        <dbReference type="EMBL" id="TPD59012.1"/>
    </source>
</evidence>
<dbReference type="SUPFAM" id="SSF56801">
    <property type="entry name" value="Acetyl-CoA synthetase-like"/>
    <property type="match status" value="1"/>
</dbReference>
<evidence type="ECO:0000259" key="3">
    <source>
        <dbReference type="Pfam" id="PF00501"/>
    </source>
</evidence>
<dbReference type="PANTHER" id="PTHR43272:SF33">
    <property type="entry name" value="AMP-BINDING DOMAIN-CONTAINING PROTEIN-RELATED"/>
    <property type="match status" value="1"/>
</dbReference>
<accession>A0A501PG80</accession>
<dbReference type="Pfam" id="PF23562">
    <property type="entry name" value="AMP-binding_C_3"/>
    <property type="match status" value="1"/>
</dbReference>
<keyword evidence="1" id="KW-0547">Nucleotide-binding</keyword>
<dbReference type="RefSeq" id="WP_139941231.1">
    <property type="nucleotide sequence ID" value="NZ_JBHSYP010000002.1"/>
</dbReference>
<dbReference type="AlphaFoldDB" id="A0A501PG80"/>
<dbReference type="InterPro" id="IPR000873">
    <property type="entry name" value="AMP-dep_synth/lig_dom"/>
</dbReference>
<keyword evidence="2" id="KW-0067">ATP-binding</keyword>
<reference evidence="5" key="1">
    <citation type="submission" date="2019-06" db="EMBL/GenBank/DDBJ databases">
        <title>The complete genome of Emcibacter congregatus ZYLT.</title>
        <authorList>
            <person name="Zhao Z."/>
        </authorList>
    </citation>
    <scope>NUCLEOTIDE SEQUENCE [LARGE SCALE GENOMIC DNA]</scope>
    <source>
        <strain evidence="5">MCCC 1A06723</strain>
    </source>
</reference>